<sequence length="230" mass="25068">MASSTQMGPPVPPSRPIRTLNDRLSLSPMYRLPLGMLLGFASGGLLGMAKGSQDAGLRFTAENAHRQPNTQTGWYLYHKSKNYNTIFGGVKEGFKQAWRYTFWVGMYFAMEEGVDRGRAASVRTWRGLRKRKGESGAEAEARQIAGNRDCLSSMFAGLGTAGIFSAWNRFPLPTAARTAKLGAKAGFGFGLLQDAVSLVRGRRVGYVEFVKRVTLGSSEDGDEQGDEVAV</sequence>
<dbReference type="Proteomes" id="UP000033647">
    <property type="component" value="Unassembled WGS sequence"/>
</dbReference>
<gene>
    <name evidence="1" type="ORF">TI39_contig4199g00002</name>
</gene>
<dbReference type="PANTHER" id="PTHR37852:SF1">
    <property type="entry name" value="HIG1 DOMAIN-CONTAINING PROTEIN"/>
    <property type="match status" value="1"/>
</dbReference>
<dbReference type="EMBL" id="LAFY01004158">
    <property type="protein sequence ID" value="KJX94375.1"/>
    <property type="molecule type" value="Genomic_DNA"/>
</dbReference>
<proteinExistence type="predicted"/>
<dbReference type="PANTHER" id="PTHR37852">
    <property type="entry name" value="YALI0B21208P"/>
    <property type="match status" value="1"/>
</dbReference>
<accession>A0A0F4GDU1</accession>
<name>A0A0F4GDU1_9PEZI</name>
<keyword evidence="2" id="KW-1185">Reference proteome</keyword>
<dbReference type="AlphaFoldDB" id="A0A0F4GDU1"/>
<comment type="caution">
    <text evidence="1">The sequence shown here is derived from an EMBL/GenBank/DDBJ whole genome shotgun (WGS) entry which is preliminary data.</text>
</comment>
<organism evidence="1 2">
    <name type="scientific">Zymoseptoria brevis</name>
    <dbReference type="NCBI Taxonomy" id="1047168"/>
    <lineage>
        <taxon>Eukaryota</taxon>
        <taxon>Fungi</taxon>
        <taxon>Dikarya</taxon>
        <taxon>Ascomycota</taxon>
        <taxon>Pezizomycotina</taxon>
        <taxon>Dothideomycetes</taxon>
        <taxon>Dothideomycetidae</taxon>
        <taxon>Mycosphaerellales</taxon>
        <taxon>Mycosphaerellaceae</taxon>
        <taxon>Zymoseptoria</taxon>
    </lineage>
</organism>
<dbReference type="OrthoDB" id="5584028at2759"/>
<reference evidence="1 2" key="1">
    <citation type="submission" date="2015-03" db="EMBL/GenBank/DDBJ databases">
        <title>RNA-seq based gene annotation and comparative genomics of four Zymoseptoria species reveal species-specific pathogenicity related genes and transposable element activity.</title>
        <authorList>
            <person name="Grandaubert J."/>
            <person name="Bhattacharyya A."/>
            <person name="Stukenbrock E.H."/>
        </authorList>
    </citation>
    <scope>NUCLEOTIDE SEQUENCE [LARGE SCALE GENOMIC DNA]</scope>
    <source>
        <strain evidence="1 2">Zb18110</strain>
    </source>
</reference>
<evidence type="ECO:0000313" key="2">
    <source>
        <dbReference type="Proteomes" id="UP000033647"/>
    </source>
</evidence>
<dbReference type="STRING" id="1047168.A0A0F4GDU1"/>
<protein>
    <submittedName>
        <fullName evidence="1">Uncharacterized protein</fullName>
    </submittedName>
</protein>
<evidence type="ECO:0000313" key="1">
    <source>
        <dbReference type="EMBL" id="KJX94375.1"/>
    </source>
</evidence>